<accession>A0A6J5PU08</accession>
<feature type="domain" description="Lcl C-terminal" evidence="1">
    <location>
        <begin position="13"/>
        <end position="101"/>
    </location>
</feature>
<protein>
    <recommendedName>
        <fullName evidence="1">Lcl C-terminal domain-containing protein</fullName>
    </recommendedName>
</protein>
<reference evidence="2" key="1">
    <citation type="submission" date="2020-05" db="EMBL/GenBank/DDBJ databases">
        <authorList>
            <person name="Chiriac C."/>
            <person name="Salcher M."/>
            <person name="Ghai R."/>
            <person name="Kavagutti S V."/>
        </authorList>
    </citation>
    <scope>NUCLEOTIDE SEQUENCE</scope>
</reference>
<proteinExistence type="predicted"/>
<evidence type="ECO:0000313" key="2">
    <source>
        <dbReference type="EMBL" id="CAB4175243.1"/>
    </source>
</evidence>
<organism evidence="2">
    <name type="scientific">uncultured Caudovirales phage</name>
    <dbReference type="NCBI Taxonomy" id="2100421"/>
    <lineage>
        <taxon>Viruses</taxon>
        <taxon>Duplodnaviria</taxon>
        <taxon>Heunggongvirae</taxon>
        <taxon>Uroviricota</taxon>
        <taxon>Caudoviricetes</taxon>
        <taxon>Peduoviridae</taxon>
        <taxon>Maltschvirus</taxon>
        <taxon>Maltschvirus maltsch</taxon>
    </lineage>
</organism>
<evidence type="ECO:0000259" key="1">
    <source>
        <dbReference type="Pfam" id="PF07603"/>
    </source>
</evidence>
<sequence length="116" mass="13497">MEDLIIIGELQVWPRDLGEMTWDEAMVEVTKLGPGWRLPTLDEFKETLYPGMSGILGLADDDYWSNTKYYANYSAWYFNFSNGQFHYTSNKNPTFYVRAVRDFGGETALEILLQDF</sequence>
<gene>
    <name evidence="2" type="ORF">UFOVP972_131</name>
</gene>
<dbReference type="EMBL" id="LR796923">
    <property type="protein sequence ID" value="CAB4175243.1"/>
    <property type="molecule type" value="Genomic_DNA"/>
</dbReference>
<dbReference type="InterPro" id="IPR011460">
    <property type="entry name" value="Lcl_C"/>
</dbReference>
<dbReference type="Pfam" id="PF07603">
    <property type="entry name" value="Lcl_C"/>
    <property type="match status" value="1"/>
</dbReference>
<name>A0A6J5PU08_9CAUD</name>